<evidence type="ECO:0000313" key="3">
    <source>
        <dbReference type="Proteomes" id="UP000161901"/>
    </source>
</evidence>
<evidence type="ECO:0000313" key="2">
    <source>
        <dbReference type="EMBL" id="AHV82122.1"/>
    </source>
</evidence>
<organism evidence="2 3">
    <name type="scientific">Fulmarus glacialis papillomavirus 1</name>
    <dbReference type="NCBI Taxonomy" id="1463817"/>
    <lineage>
        <taxon>Viruses</taxon>
        <taxon>Monodnaviria</taxon>
        <taxon>Shotokuvirae</taxon>
        <taxon>Cossaviricota</taxon>
        <taxon>Papovaviricetes</taxon>
        <taxon>Zurhausenvirales</taxon>
        <taxon>Papillomaviridae</taxon>
        <taxon>Firstpapillomavirinae</taxon>
        <taxon>Treiszetapapillomavirus</taxon>
        <taxon>Treiszetapapillomavirus 1</taxon>
    </lineage>
</organism>
<dbReference type="Proteomes" id="UP000161901">
    <property type="component" value="Segment"/>
</dbReference>
<dbReference type="EMBL" id="KJ452243">
    <property type="protein sequence ID" value="AHV82122.1"/>
    <property type="molecule type" value="Genomic_DNA"/>
</dbReference>
<dbReference type="KEGG" id="vg:19593524"/>
<protein>
    <submittedName>
        <fullName evidence="2">Uncharacterized protein</fullName>
    </submittedName>
</protein>
<feature type="compositionally biased region" description="Polar residues" evidence="1">
    <location>
        <begin position="1"/>
        <end position="10"/>
    </location>
</feature>
<reference evidence="2 3" key="1">
    <citation type="submission" date="2014-02" db="EMBL/GenBank/DDBJ databases">
        <title>Identification of a novel papillomavirus in a northern fulmar (Fulmarus glacialis) with viral production in cartilage.</title>
        <authorList>
            <person name="Gaynor A.M."/>
            <person name="Fish S."/>
            <person name="Duerr R."/>
            <person name="Dela Cruz F.N.Jr."/>
            <person name="Pesavento P.A."/>
        </authorList>
    </citation>
    <scope>NUCLEOTIDE SEQUENCE [LARGE SCALE GENOMIC DNA]</scope>
    <source>
        <strain evidence="2">1</strain>
    </source>
</reference>
<keyword evidence="3" id="KW-1185">Reference proteome</keyword>
<name>A0A059TAV3_9PAPI</name>
<feature type="region of interest" description="Disordered" evidence="1">
    <location>
        <begin position="1"/>
        <end position="20"/>
    </location>
</feature>
<dbReference type="GeneID" id="19593524"/>
<sequence>MGSRETQGPESASAMAAPKRWVKKKMTKTISLKYARNSAMLAWLTWQGSKSNTV</sequence>
<proteinExistence type="predicted"/>
<evidence type="ECO:0000256" key="1">
    <source>
        <dbReference type="SAM" id="MobiDB-lite"/>
    </source>
</evidence>
<accession>A0A059TAV3</accession>
<dbReference type="RefSeq" id="YP_009041471.1">
    <property type="nucleotide sequence ID" value="NC_024300.1"/>
</dbReference>